<keyword evidence="6 23" id="KW-0812">Transmembrane</keyword>
<feature type="transmembrane region" description="Helical" evidence="23">
    <location>
        <begin position="246"/>
        <end position="265"/>
    </location>
</feature>
<dbReference type="InterPro" id="IPR001171">
    <property type="entry name" value="ERG24_DHCR-like"/>
</dbReference>
<evidence type="ECO:0000256" key="4">
    <source>
        <dbReference type="ARBA" id="ARBA00022516"/>
    </source>
</evidence>
<evidence type="ECO:0000256" key="22">
    <source>
        <dbReference type="ARBA" id="ARBA00047826"/>
    </source>
</evidence>
<feature type="transmembrane region" description="Helical" evidence="23">
    <location>
        <begin position="38"/>
        <end position="57"/>
    </location>
</feature>
<feature type="transmembrane region" description="Helical" evidence="23">
    <location>
        <begin position="395"/>
        <end position="423"/>
    </location>
</feature>
<comment type="subcellular location">
    <subcellularLocation>
        <location evidence="1">Endoplasmic reticulum membrane</location>
        <topology evidence="1">Multi-pass membrane protein</topology>
    </subcellularLocation>
</comment>
<dbReference type="GO" id="GO:0047598">
    <property type="term" value="F:7-dehydrocholesterol reductase activity"/>
    <property type="evidence" value="ECO:0007669"/>
    <property type="project" value="UniProtKB-EC"/>
</dbReference>
<comment type="pathway">
    <text evidence="2">Steroid biosynthesis; cholesterol biosynthesis.</text>
</comment>
<proteinExistence type="inferred from homology"/>
<evidence type="ECO:0000256" key="7">
    <source>
        <dbReference type="ARBA" id="ARBA00022778"/>
    </source>
</evidence>
<comment type="catalytic activity">
    <reaction evidence="22">
        <text>7-dehydrodesmosterol + NADPH + H(+) = desmosterol + NADP(+)</text>
        <dbReference type="Rhea" id="RHEA:46740"/>
        <dbReference type="ChEBI" id="CHEBI:15378"/>
        <dbReference type="ChEBI" id="CHEBI:17737"/>
        <dbReference type="ChEBI" id="CHEBI:27910"/>
        <dbReference type="ChEBI" id="CHEBI:57783"/>
        <dbReference type="ChEBI" id="CHEBI:58349"/>
    </reaction>
    <physiologicalReaction direction="left-to-right" evidence="22">
        <dbReference type="Rhea" id="RHEA:46741"/>
    </physiologicalReaction>
</comment>
<dbReference type="Gene3D" id="1.20.120.1630">
    <property type="match status" value="1"/>
</dbReference>
<keyword evidence="17 23" id="KW-0753">Steroid metabolism</keyword>
<reference evidence="24" key="1">
    <citation type="submission" date="2021-03" db="EMBL/GenBank/DDBJ databases">
        <authorList>
            <person name="Tagirdzhanova G."/>
        </authorList>
    </citation>
    <scope>NUCLEOTIDE SEQUENCE</scope>
</reference>
<dbReference type="Proteomes" id="UP000664169">
    <property type="component" value="Unassembled WGS sequence"/>
</dbReference>
<keyword evidence="5" id="KW-0153">Cholesterol metabolism</keyword>
<evidence type="ECO:0000313" key="25">
    <source>
        <dbReference type="Proteomes" id="UP000664169"/>
    </source>
</evidence>
<keyword evidence="15 23" id="KW-0472">Membrane</keyword>
<name>A0A8H3ESQ7_9LECA</name>
<evidence type="ECO:0000256" key="1">
    <source>
        <dbReference type="ARBA" id="ARBA00004477"/>
    </source>
</evidence>
<evidence type="ECO:0000313" key="24">
    <source>
        <dbReference type="EMBL" id="CAF9910980.1"/>
    </source>
</evidence>
<protein>
    <recommendedName>
        <fullName evidence="19">7-dehydrocholesterol reductase</fullName>
        <ecNumber evidence="18">1.3.1.21</ecNumber>
    </recommendedName>
    <alternativeName>
        <fullName evidence="20">Sterol Delta(7)-reductase</fullName>
    </alternativeName>
</protein>
<keyword evidence="14 23" id="KW-0443">Lipid metabolism</keyword>
<keyword evidence="16 23" id="KW-1207">Sterol metabolism</keyword>
<evidence type="ECO:0000256" key="8">
    <source>
        <dbReference type="ARBA" id="ARBA00022824"/>
    </source>
</evidence>
<sequence>METASTTMSTPLGLLAPVISSDKVIWGRKAEAVTKDSLKSLFMVLLAPTWVLLNWVALTRYEGSLITALAALWRQGLIDFLQANQLQPTFAASLGYLAWFAFQAVLYVVLPGPKCVGQRTPGGLLLGYVTNGLNAWVVTHLCYLIGSLAGFFDPSIIARHWEGLLVAANCSGFVLAFLFQLKGYYQPSFQEDRKMSGSLVFDFWAGVELNPRIAGLDLKLFLNGRPGIVAWTLIDLSWAAYQYQTLGYVTYSMIVLNILHMVYVLDFFYNESWYTRTIDITHDHLGFMLAWGDTTFLPALYTLQAQYLAYYPVHFTGTEAAGILTLGLLGYIIFRTSNAQRDEFRAKHGELNIWGSPASYMKCSYQTLDGKLHYSLLLTSGWWGFSRHSNYLGDLILSFAVCAVCGFDNVLPWAYFIFMFTFLQHRMRRDERRCLNKYGEQWHKYCEVVPYRLLPYIY</sequence>
<evidence type="ECO:0000256" key="14">
    <source>
        <dbReference type="ARBA" id="ARBA00023098"/>
    </source>
</evidence>
<dbReference type="AlphaFoldDB" id="A0A8H3ESQ7"/>
<feature type="transmembrane region" description="Helical" evidence="23">
    <location>
        <begin position="122"/>
        <end position="152"/>
    </location>
</feature>
<dbReference type="Pfam" id="PF01222">
    <property type="entry name" value="ERG4_ERG24"/>
    <property type="match status" value="1"/>
</dbReference>
<evidence type="ECO:0000256" key="16">
    <source>
        <dbReference type="ARBA" id="ARBA00023166"/>
    </source>
</evidence>
<keyword evidence="11 23" id="KW-1133">Transmembrane helix</keyword>
<keyword evidence="8" id="KW-0256">Endoplasmic reticulum</keyword>
<evidence type="ECO:0000256" key="17">
    <source>
        <dbReference type="ARBA" id="ARBA00023221"/>
    </source>
</evidence>
<comment type="similarity">
    <text evidence="3 23">Belongs to the ERG4/ERG24 family.</text>
</comment>
<evidence type="ECO:0000256" key="13">
    <source>
        <dbReference type="ARBA" id="ARBA00023011"/>
    </source>
</evidence>
<evidence type="ECO:0000256" key="9">
    <source>
        <dbReference type="ARBA" id="ARBA00022857"/>
    </source>
</evidence>
<dbReference type="GO" id="GO:0005789">
    <property type="term" value="C:endoplasmic reticulum membrane"/>
    <property type="evidence" value="ECO:0007669"/>
    <property type="project" value="UniProtKB-SubCell"/>
</dbReference>
<keyword evidence="12 23" id="KW-0560">Oxidoreductase</keyword>
<comment type="catalytic activity">
    <reaction evidence="21">
        <text>cholesterol + NADP(+) = 7-dehydrocholesterol + NADPH + H(+)</text>
        <dbReference type="Rhea" id="RHEA:23984"/>
        <dbReference type="ChEBI" id="CHEBI:15378"/>
        <dbReference type="ChEBI" id="CHEBI:16113"/>
        <dbReference type="ChEBI" id="CHEBI:17759"/>
        <dbReference type="ChEBI" id="CHEBI:57783"/>
        <dbReference type="ChEBI" id="CHEBI:58349"/>
        <dbReference type="EC" id="1.3.1.21"/>
    </reaction>
    <physiologicalReaction direction="right-to-left" evidence="21">
        <dbReference type="Rhea" id="RHEA:23986"/>
    </physiologicalReaction>
</comment>
<evidence type="ECO:0000256" key="23">
    <source>
        <dbReference type="RuleBase" id="RU369120"/>
    </source>
</evidence>
<dbReference type="InterPro" id="IPR018083">
    <property type="entry name" value="Sterol_reductase_CS"/>
</dbReference>
<dbReference type="PANTHER" id="PTHR21257">
    <property type="entry name" value="DELTA(14)-STEROL REDUCTASE"/>
    <property type="match status" value="1"/>
</dbReference>
<evidence type="ECO:0000256" key="19">
    <source>
        <dbReference type="ARBA" id="ARBA00039984"/>
    </source>
</evidence>
<organism evidence="24 25">
    <name type="scientific">Gomphillus americanus</name>
    <dbReference type="NCBI Taxonomy" id="1940652"/>
    <lineage>
        <taxon>Eukaryota</taxon>
        <taxon>Fungi</taxon>
        <taxon>Dikarya</taxon>
        <taxon>Ascomycota</taxon>
        <taxon>Pezizomycotina</taxon>
        <taxon>Lecanoromycetes</taxon>
        <taxon>OSLEUM clade</taxon>
        <taxon>Ostropomycetidae</taxon>
        <taxon>Ostropales</taxon>
        <taxon>Graphidaceae</taxon>
        <taxon>Gomphilloideae</taxon>
        <taxon>Gomphillus</taxon>
    </lineage>
</organism>
<evidence type="ECO:0000256" key="21">
    <source>
        <dbReference type="ARBA" id="ARBA00047795"/>
    </source>
</evidence>
<evidence type="ECO:0000256" key="3">
    <source>
        <dbReference type="ARBA" id="ARBA00005402"/>
    </source>
</evidence>
<evidence type="ECO:0000256" key="11">
    <source>
        <dbReference type="ARBA" id="ARBA00022989"/>
    </source>
</evidence>
<keyword evidence="7" id="KW-0152">Cholesterol biosynthesis</keyword>
<keyword evidence="25" id="KW-1185">Reference proteome</keyword>
<evidence type="ECO:0000256" key="12">
    <source>
        <dbReference type="ARBA" id="ARBA00023002"/>
    </source>
</evidence>
<feature type="transmembrane region" description="Helical" evidence="23">
    <location>
        <begin position="315"/>
        <end position="334"/>
    </location>
</feature>
<keyword evidence="10 23" id="KW-0752">Steroid biosynthesis</keyword>
<evidence type="ECO:0000256" key="20">
    <source>
        <dbReference type="ARBA" id="ARBA00042688"/>
    </source>
</evidence>
<feature type="transmembrane region" description="Helical" evidence="23">
    <location>
        <begin position="164"/>
        <end position="185"/>
    </location>
</feature>
<keyword evidence="13 23" id="KW-0756">Sterol biosynthesis</keyword>
<evidence type="ECO:0000256" key="18">
    <source>
        <dbReference type="ARBA" id="ARBA00038851"/>
    </source>
</evidence>
<dbReference type="FunFam" id="1.20.120.1630:FF:000004">
    <property type="entry name" value="7-dehydrocholesterol reductase"/>
    <property type="match status" value="1"/>
</dbReference>
<evidence type="ECO:0000256" key="10">
    <source>
        <dbReference type="ARBA" id="ARBA00022955"/>
    </source>
</evidence>
<dbReference type="PANTHER" id="PTHR21257:SF38">
    <property type="entry name" value="7-DEHYDROCHOLESTEROL REDUCTASE"/>
    <property type="match status" value="1"/>
</dbReference>
<comment type="caution">
    <text evidence="24">The sequence shown here is derived from an EMBL/GenBank/DDBJ whole genome shotgun (WGS) entry which is preliminary data.</text>
</comment>
<dbReference type="OrthoDB" id="5326588at2759"/>
<accession>A0A8H3ESQ7</accession>
<evidence type="ECO:0000256" key="15">
    <source>
        <dbReference type="ARBA" id="ARBA00023136"/>
    </source>
</evidence>
<feature type="transmembrane region" description="Helical" evidence="23">
    <location>
        <begin position="90"/>
        <end position="110"/>
    </location>
</feature>
<dbReference type="PROSITE" id="PS01017">
    <property type="entry name" value="STEROL_REDUCT_1"/>
    <property type="match status" value="1"/>
</dbReference>
<dbReference type="GO" id="GO:0006695">
    <property type="term" value="P:cholesterol biosynthetic process"/>
    <property type="evidence" value="ECO:0007669"/>
    <property type="project" value="UniProtKB-KW"/>
</dbReference>
<dbReference type="GO" id="GO:0016132">
    <property type="term" value="P:brassinosteroid biosynthetic process"/>
    <property type="evidence" value="ECO:0007669"/>
    <property type="project" value="TreeGrafter"/>
</dbReference>
<evidence type="ECO:0000256" key="2">
    <source>
        <dbReference type="ARBA" id="ARBA00004770"/>
    </source>
</evidence>
<dbReference type="EC" id="1.3.1.21" evidence="18"/>
<gene>
    <name evidence="24" type="ORF">GOMPHAMPRED_007257</name>
</gene>
<keyword evidence="9" id="KW-0521">NADP</keyword>
<evidence type="ECO:0000256" key="6">
    <source>
        <dbReference type="ARBA" id="ARBA00022692"/>
    </source>
</evidence>
<keyword evidence="4 23" id="KW-0444">Lipid biosynthesis</keyword>
<dbReference type="EMBL" id="CAJPDQ010000006">
    <property type="protein sequence ID" value="CAF9910980.1"/>
    <property type="molecule type" value="Genomic_DNA"/>
</dbReference>
<evidence type="ECO:0000256" key="5">
    <source>
        <dbReference type="ARBA" id="ARBA00022548"/>
    </source>
</evidence>